<dbReference type="InterPro" id="IPR034733">
    <property type="entry name" value="AcCoA_carboxyl_beta"/>
</dbReference>
<dbReference type="GO" id="GO:0009317">
    <property type="term" value="C:acetyl-CoA carboxylase complex"/>
    <property type="evidence" value="ECO:0007669"/>
    <property type="project" value="TreeGrafter"/>
</dbReference>
<evidence type="ECO:0000313" key="4">
    <source>
        <dbReference type="Proteomes" id="UP000756710"/>
    </source>
</evidence>
<dbReference type="InterPro" id="IPR011763">
    <property type="entry name" value="COA_CT_C"/>
</dbReference>
<dbReference type="GO" id="GO:0016740">
    <property type="term" value="F:transferase activity"/>
    <property type="evidence" value="ECO:0007669"/>
    <property type="project" value="UniProtKB-KW"/>
</dbReference>
<dbReference type="InterPro" id="IPR051047">
    <property type="entry name" value="AccD/PCCB"/>
</dbReference>
<keyword evidence="4" id="KW-1185">Reference proteome</keyword>
<proteinExistence type="predicted"/>
<sequence length="157" mass="17134">MPGFLPGVDQEHDGIIRRGAKLIFAYAEATVPLITVITRKAFGGAYDVMGSKHLGADLNLAWPTAQIAVMGAQGAVNILHRRTLVEAEAGGDVEATRARLIQEYEDALLNPYVAAERGYVDAVIMPSETRRHIVRGLRQLSTKRESLPPRKHGNIPL</sequence>
<dbReference type="Pfam" id="PF01039">
    <property type="entry name" value="Carboxyl_trans"/>
    <property type="match status" value="1"/>
</dbReference>
<reference evidence="2" key="1">
    <citation type="submission" date="2014-05" db="EMBL/GenBank/DDBJ databases">
        <authorList>
            <person name="Horn Fabian"/>
        </authorList>
    </citation>
    <scope>NUCLEOTIDE SEQUENCE</scope>
</reference>
<reference evidence="3 4" key="2">
    <citation type="submission" date="2021-03" db="EMBL/GenBank/DDBJ databases">
        <title>Genomic Encyclopedia of Type Strains, Phase IV (KMG-IV): sequencing the most valuable type-strain genomes for metagenomic binning, comparative biology and taxonomic classification.</title>
        <authorList>
            <person name="Goeker M."/>
        </authorList>
    </citation>
    <scope>NUCLEOTIDE SEQUENCE [LARGE SCALE GENOMIC DNA]</scope>
    <source>
        <strain evidence="3 4">DSM 41954</strain>
    </source>
</reference>
<dbReference type="GO" id="GO:0004658">
    <property type="term" value="F:propionyl-CoA carboxylase activity"/>
    <property type="evidence" value="ECO:0007669"/>
    <property type="project" value="TreeGrafter"/>
</dbReference>
<organism evidence="2">
    <name type="scientific">Streptomyces iranensis</name>
    <dbReference type="NCBI Taxonomy" id="576784"/>
    <lineage>
        <taxon>Bacteria</taxon>
        <taxon>Bacillati</taxon>
        <taxon>Actinomycetota</taxon>
        <taxon>Actinomycetes</taxon>
        <taxon>Kitasatosporales</taxon>
        <taxon>Streptomycetaceae</taxon>
        <taxon>Streptomyces</taxon>
        <taxon>Streptomyces violaceusniger group</taxon>
    </lineage>
</organism>
<dbReference type="AlphaFoldDB" id="A0A061A674"/>
<protein>
    <submittedName>
        <fullName evidence="3">Acetyl-CoA carboxylase carboxyltransferase component</fullName>
    </submittedName>
    <submittedName>
        <fullName evidence="2">Carboxyl transferase</fullName>
    </submittedName>
</protein>
<dbReference type="HOGENOM" id="CLU_018822_4_0_11"/>
<dbReference type="Proteomes" id="UP000756710">
    <property type="component" value="Unassembled WGS sequence"/>
</dbReference>
<dbReference type="PANTHER" id="PTHR43842">
    <property type="entry name" value="PROPIONYL-COA CARBOXYLASE BETA CHAIN"/>
    <property type="match status" value="1"/>
</dbReference>
<name>A0A061A674_9ACTN</name>
<dbReference type="EMBL" id="LK022848">
    <property type="protein sequence ID" value="CDR17864.1"/>
    <property type="molecule type" value="Genomic_DNA"/>
</dbReference>
<dbReference type="EMBL" id="JAGGLR010000012">
    <property type="protein sequence ID" value="MBP2063554.1"/>
    <property type="molecule type" value="Genomic_DNA"/>
</dbReference>
<evidence type="ECO:0000313" key="3">
    <source>
        <dbReference type="EMBL" id="MBP2063554.1"/>
    </source>
</evidence>
<accession>A0A061A674</accession>
<dbReference type="Gene3D" id="3.90.226.10">
    <property type="entry name" value="2-enoyl-CoA Hydratase, Chain A, domain 1"/>
    <property type="match status" value="1"/>
</dbReference>
<dbReference type="InterPro" id="IPR029045">
    <property type="entry name" value="ClpP/crotonase-like_dom_sf"/>
</dbReference>
<dbReference type="PANTHER" id="PTHR43842:SF2">
    <property type="entry name" value="PROPIONYL-COA CARBOXYLASE BETA CHAIN, MITOCHONDRIAL"/>
    <property type="match status" value="1"/>
</dbReference>
<dbReference type="SUPFAM" id="SSF52096">
    <property type="entry name" value="ClpP/crotonase"/>
    <property type="match status" value="1"/>
</dbReference>
<evidence type="ECO:0000313" key="2">
    <source>
        <dbReference type="EMBL" id="CDR17864.1"/>
    </source>
</evidence>
<feature type="domain" description="CoA carboxyltransferase C-terminal" evidence="1">
    <location>
        <begin position="1"/>
        <end position="139"/>
    </location>
</feature>
<evidence type="ECO:0000259" key="1">
    <source>
        <dbReference type="PROSITE" id="PS50989"/>
    </source>
</evidence>
<keyword evidence="2" id="KW-0808">Transferase</keyword>
<dbReference type="PROSITE" id="PS50989">
    <property type="entry name" value="COA_CT_CTER"/>
    <property type="match status" value="1"/>
</dbReference>
<gene>
    <name evidence="3" type="ORF">J2Z30_004575</name>
    <name evidence="2" type="ORF">SIRAN9834</name>
</gene>